<evidence type="ECO:0000256" key="1">
    <source>
        <dbReference type="SAM" id="SignalP"/>
    </source>
</evidence>
<proteinExistence type="predicted"/>
<dbReference type="Proteomes" id="UP000887578">
    <property type="component" value="Unplaced"/>
</dbReference>
<name>A0A914P134_9BILA</name>
<sequence>MLLSITLIFSCFILSINGEYIDWGERDKNRDHVPFLQGSLPGECPIGSKCRMMYLTFIVEEMSKIPENGYNFNYDLLNCASLFFSSSKLILDGNNARFFVDIDLHNNSQRISPGQAMNCFNSFMYTDSAVIYSRTFEGVYEIQYNEM</sequence>
<evidence type="ECO:0000313" key="2">
    <source>
        <dbReference type="Proteomes" id="UP000887578"/>
    </source>
</evidence>
<reference evidence="3" key="1">
    <citation type="submission" date="2022-11" db="UniProtKB">
        <authorList>
            <consortium name="WormBaseParasite"/>
        </authorList>
    </citation>
    <scope>IDENTIFICATION</scope>
</reference>
<keyword evidence="1" id="KW-0732">Signal</keyword>
<protein>
    <submittedName>
        <fullName evidence="3">CUB domain-containing protein</fullName>
    </submittedName>
</protein>
<accession>A0A914P134</accession>
<feature type="chain" id="PRO_5037702412" evidence="1">
    <location>
        <begin position="19"/>
        <end position="147"/>
    </location>
</feature>
<organism evidence="2 3">
    <name type="scientific">Panagrolaimus davidi</name>
    <dbReference type="NCBI Taxonomy" id="227884"/>
    <lineage>
        <taxon>Eukaryota</taxon>
        <taxon>Metazoa</taxon>
        <taxon>Ecdysozoa</taxon>
        <taxon>Nematoda</taxon>
        <taxon>Chromadorea</taxon>
        <taxon>Rhabditida</taxon>
        <taxon>Tylenchina</taxon>
        <taxon>Panagrolaimomorpha</taxon>
        <taxon>Panagrolaimoidea</taxon>
        <taxon>Panagrolaimidae</taxon>
        <taxon>Panagrolaimus</taxon>
    </lineage>
</organism>
<feature type="signal peptide" evidence="1">
    <location>
        <begin position="1"/>
        <end position="18"/>
    </location>
</feature>
<keyword evidence="2" id="KW-1185">Reference proteome</keyword>
<evidence type="ECO:0000313" key="3">
    <source>
        <dbReference type="WBParaSite" id="PDA_v2.g11497.t1"/>
    </source>
</evidence>
<dbReference type="AlphaFoldDB" id="A0A914P134"/>
<dbReference type="WBParaSite" id="PDA_v2.g11497.t1">
    <property type="protein sequence ID" value="PDA_v2.g11497.t1"/>
    <property type="gene ID" value="PDA_v2.g11497"/>
</dbReference>